<dbReference type="Proteomes" id="UP000035642">
    <property type="component" value="Unassembled WGS sequence"/>
</dbReference>
<evidence type="ECO:0000313" key="3">
    <source>
        <dbReference type="WBParaSite" id="ACAC_0000457801-mRNA-1"/>
    </source>
</evidence>
<evidence type="ECO:0000313" key="2">
    <source>
        <dbReference type="Proteomes" id="UP000035642"/>
    </source>
</evidence>
<feature type="region of interest" description="Disordered" evidence="1">
    <location>
        <begin position="1"/>
        <end position="37"/>
    </location>
</feature>
<reference evidence="2" key="1">
    <citation type="submission" date="2012-09" db="EMBL/GenBank/DDBJ databases">
        <authorList>
            <person name="Martin A.A."/>
        </authorList>
    </citation>
    <scope>NUCLEOTIDE SEQUENCE</scope>
</reference>
<accession>A0A0K0D3D3</accession>
<dbReference type="AlphaFoldDB" id="A0A0K0D3D3"/>
<keyword evidence="2" id="KW-1185">Reference proteome</keyword>
<protein>
    <submittedName>
        <fullName evidence="3">Uncharacterized protein</fullName>
    </submittedName>
</protein>
<name>A0A0K0D3D3_ANGCA</name>
<sequence>LLQGRRRRRGRGRGGGGGRGRGRGRGKGRRSGRELHPSVVCSSIFGGC</sequence>
<proteinExistence type="predicted"/>
<feature type="compositionally biased region" description="Basic residues" evidence="1">
    <location>
        <begin position="20"/>
        <end position="30"/>
    </location>
</feature>
<organism evidence="2 3">
    <name type="scientific">Angiostrongylus cantonensis</name>
    <name type="common">Rat lungworm</name>
    <dbReference type="NCBI Taxonomy" id="6313"/>
    <lineage>
        <taxon>Eukaryota</taxon>
        <taxon>Metazoa</taxon>
        <taxon>Ecdysozoa</taxon>
        <taxon>Nematoda</taxon>
        <taxon>Chromadorea</taxon>
        <taxon>Rhabditida</taxon>
        <taxon>Rhabditina</taxon>
        <taxon>Rhabditomorpha</taxon>
        <taxon>Strongyloidea</taxon>
        <taxon>Metastrongylidae</taxon>
        <taxon>Angiostrongylus</taxon>
    </lineage>
</organism>
<feature type="compositionally biased region" description="Basic residues" evidence="1">
    <location>
        <begin position="1"/>
        <end position="12"/>
    </location>
</feature>
<evidence type="ECO:0000256" key="1">
    <source>
        <dbReference type="SAM" id="MobiDB-lite"/>
    </source>
</evidence>
<dbReference type="WBParaSite" id="ACAC_0000457801-mRNA-1">
    <property type="protein sequence ID" value="ACAC_0000457801-mRNA-1"/>
    <property type="gene ID" value="ACAC_0000457801"/>
</dbReference>
<reference evidence="3" key="2">
    <citation type="submission" date="2017-02" db="UniProtKB">
        <authorList>
            <consortium name="WormBaseParasite"/>
        </authorList>
    </citation>
    <scope>IDENTIFICATION</scope>
</reference>